<keyword evidence="1" id="KW-0732">Signal</keyword>
<proteinExistence type="predicted"/>
<gene>
    <name evidence="2" type="ORF">N4264_16405</name>
</gene>
<feature type="chain" id="PRO_5045307176" evidence="1">
    <location>
        <begin position="20"/>
        <end position="241"/>
    </location>
</feature>
<dbReference type="Proteomes" id="UP001064632">
    <property type="component" value="Chromosome"/>
</dbReference>
<evidence type="ECO:0000256" key="1">
    <source>
        <dbReference type="SAM" id="SignalP"/>
    </source>
</evidence>
<sequence length="241" mass="25516">MRLRTIVPGSALLLASALAAAHGIDAKPTPATNPDFDIVSTRVSAADRYLQFEMTVSGKAGNSRPSRSGKMAGSDVFSYVWPTKLDSAVVGFDKEQGILALAATAHPDFDDTPWFDENGNANSDDDGDVWHSHWVVLVNDDQCGKGMLKVKDIPPGATPRVPATWPGVPLLLDSPGYTPVFAGNRITVRVPFANARTLHDTAFDGVTAGLRINASMHAPLLCVVAVNDVASGDLSLPGRVE</sequence>
<dbReference type="EMBL" id="CP104694">
    <property type="protein sequence ID" value="UXI66328.1"/>
    <property type="molecule type" value="Genomic_DNA"/>
</dbReference>
<evidence type="ECO:0000313" key="3">
    <source>
        <dbReference type="Proteomes" id="UP001064632"/>
    </source>
</evidence>
<reference evidence="2" key="1">
    <citation type="submission" date="2022-09" db="EMBL/GenBank/DDBJ databases">
        <title>Tahibacter sp. nov., isolated from a fresh water.</title>
        <authorList>
            <person name="Baek J.H."/>
            <person name="Lee J.K."/>
            <person name="Kim J.M."/>
            <person name="Jeon C.O."/>
        </authorList>
    </citation>
    <scope>NUCLEOTIDE SEQUENCE</scope>
    <source>
        <strain evidence="2">W38</strain>
    </source>
</reference>
<evidence type="ECO:0000313" key="2">
    <source>
        <dbReference type="EMBL" id="UXI66328.1"/>
    </source>
</evidence>
<keyword evidence="3" id="KW-1185">Reference proteome</keyword>
<protein>
    <submittedName>
        <fullName evidence="2">Uncharacterized protein</fullName>
    </submittedName>
</protein>
<dbReference type="RefSeq" id="WP_261693312.1">
    <property type="nucleotide sequence ID" value="NZ_CP104694.1"/>
</dbReference>
<feature type="signal peptide" evidence="1">
    <location>
        <begin position="1"/>
        <end position="19"/>
    </location>
</feature>
<organism evidence="2 3">
    <name type="scientific">Tahibacter amnicola</name>
    <dbReference type="NCBI Taxonomy" id="2976241"/>
    <lineage>
        <taxon>Bacteria</taxon>
        <taxon>Pseudomonadati</taxon>
        <taxon>Pseudomonadota</taxon>
        <taxon>Gammaproteobacteria</taxon>
        <taxon>Lysobacterales</taxon>
        <taxon>Rhodanobacteraceae</taxon>
        <taxon>Tahibacter</taxon>
    </lineage>
</organism>
<name>A0ABY6BB03_9GAMM</name>
<accession>A0ABY6BB03</accession>